<dbReference type="PANTHER" id="PTHR46796">
    <property type="entry name" value="HTH-TYPE TRANSCRIPTIONAL ACTIVATOR RHAS-RELATED"/>
    <property type="match status" value="1"/>
</dbReference>
<dbReference type="InterPro" id="IPR009057">
    <property type="entry name" value="Homeodomain-like_sf"/>
</dbReference>
<dbReference type="GO" id="GO:0003700">
    <property type="term" value="F:DNA-binding transcription factor activity"/>
    <property type="evidence" value="ECO:0007669"/>
    <property type="project" value="InterPro"/>
</dbReference>
<dbReference type="SUPFAM" id="SSF46689">
    <property type="entry name" value="Homeodomain-like"/>
    <property type="match status" value="1"/>
</dbReference>
<evidence type="ECO:0000256" key="2">
    <source>
        <dbReference type="ARBA" id="ARBA00023125"/>
    </source>
</evidence>
<gene>
    <name evidence="5" type="ORF">SPPYR_1087</name>
</gene>
<accession>A0A1Y5PXF7</accession>
<dbReference type="SMART" id="SM00342">
    <property type="entry name" value="HTH_ARAC"/>
    <property type="match status" value="1"/>
</dbReference>
<dbReference type="Gene3D" id="1.10.10.60">
    <property type="entry name" value="Homeodomain-like"/>
    <property type="match status" value="1"/>
</dbReference>
<keyword evidence="1" id="KW-0805">Transcription regulation</keyword>
<proteinExistence type="predicted"/>
<name>A0A1Y5PXF7_9SPHN</name>
<dbReference type="GO" id="GO:0043565">
    <property type="term" value="F:sequence-specific DNA binding"/>
    <property type="evidence" value="ECO:0007669"/>
    <property type="project" value="InterPro"/>
</dbReference>
<dbReference type="PROSITE" id="PS01124">
    <property type="entry name" value="HTH_ARAC_FAMILY_2"/>
    <property type="match status" value="1"/>
</dbReference>
<evidence type="ECO:0000313" key="5">
    <source>
        <dbReference type="EMBL" id="SBV32207.1"/>
    </source>
</evidence>
<evidence type="ECO:0000259" key="4">
    <source>
        <dbReference type="PROSITE" id="PS01124"/>
    </source>
</evidence>
<dbReference type="Pfam" id="PF12833">
    <property type="entry name" value="HTH_18"/>
    <property type="match status" value="1"/>
</dbReference>
<dbReference type="EMBL" id="LT598653">
    <property type="protein sequence ID" value="SBV32207.1"/>
    <property type="molecule type" value="Genomic_DNA"/>
</dbReference>
<dbReference type="AlphaFoldDB" id="A0A1Y5PXF7"/>
<evidence type="ECO:0000256" key="3">
    <source>
        <dbReference type="ARBA" id="ARBA00023163"/>
    </source>
</evidence>
<keyword evidence="3" id="KW-0804">Transcription</keyword>
<keyword evidence="2 5" id="KW-0238">DNA-binding</keyword>
<dbReference type="InterPro" id="IPR018060">
    <property type="entry name" value="HTH_AraC"/>
</dbReference>
<sequence>MAVAIAGRARQDRAMQLLQPSLLPAAADIARHRHREPYATVVLTGAYEEAGDAGRMAARAGEVLLHGPFSAHRDRISAKRTVVLDLPLPFDGRDWPARARLADPEWIVRLAERDPAEAVAALLSELAPAPANEEEELPDQLSAVLRASASPRIGEWAAARGRSREHVSRSFEKLYGVSPAAYRADCQAKRTWRMIVASKDSLAGIAVEAGYADQAHMTRAVTTLTGMSPRRWRVAVGGAVPV</sequence>
<evidence type="ECO:0000256" key="1">
    <source>
        <dbReference type="ARBA" id="ARBA00023015"/>
    </source>
</evidence>
<protein>
    <submittedName>
        <fullName evidence="5">DNA-binding domain-containing protein, AraC-type</fullName>
    </submittedName>
</protein>
<reference evidence="5" key="1">
    <citation type="submission" date="2016-03" db="EMBL/GenBank/DDBJ databases">
        <authorList>
            <person name="Ploux O."/>
        </authorList>
    </citation>
    <scope>NUCLEOTIDE SEQUENCE</scope>
    <source>
        <strain evidence="5">UC10</strain>
    </source>
</reference>
<dbReference type="InterPro" id="IPR050204">
    <property type="entry name" value="AraC_XylS_family_regulators"/>
</dbReference>
<organism evidence="5">
    <name type="scientific">uncultured Sphingopyxis sp</name>
    <dbReference type="NCBI Taxonomy" id="310581"/>
    <lineage>
        <taxon>Bacteria</taxon>
        <taxon>Pseudomonadati</taxon>
        <taxon>Pseudomonadota</taxon>
        <taxon>Alphaproteobacteria</taxon>
        <taxon>Sphingomonadales</taxon>
        <taxon>Sphingomonadaceae</taxon>
        <taxon>Sphingopyxis</taxon>
        <taxon>environmental samples</taxon>
    </lineage>
</organism>
<dbReference type="KEGG" id="sphu:SPPYR_1087"/>
<feature type="domain" description="HTH araC/xylS-type" evidence="4">
    <location>
        <begin position="135"/>
        <end position="235"/>
    </location>
</feature>